<organism evidence="9">
    <name type="scientific">hydrothermal vent metagenome</name>
    <dbReference type="NCBI Taxonomy" id="652676"/>
    <lineage>
        <taxon>unclassified sequences</taxon>
        <taxon>metagenomes</taxon>
        <taxon>ecological metagenomes</taxon>
    </lineage>
</organism>
<evidence type="ECO:0000313" key="9">
    <source>
        <dbReference type="EMBL" id="VAX17831.1"/>
    </source>
</evidence>
<evidence type="ECO:0000256" key="3">
    <source>
        <dbReference type="ARBA" id="ARBA00022692"/>
    </source>
</evidence>
<evidence type="ECO:0000259" key="7">
    <source>
        <dbReference type="Pfam" id="PF06271"/>
    </source>
</evidence>
<accession>A0A3B1BTI0</accession>
<dbReference type="InterPro" id="IPR002372">
    <property type="entry name" value="PQQ_rpt_dom"/>
</dbReference>
<dbReference type="InterPro" id="IPR010432">
    <property type="entry name" value="RDD"/>
</dbReference>
<evidence type="ECO:0000256" key="4">
    <source>
        <dbReference type="ARBA" id="ARBA00022989"/>
    </source>
</evidence>
<reference evidence="9" key="1">
    <citation type="submission" date="2018-06" db="EMBL/GenBank/DDBJ databases">
        <authorList>
            <person name="Zhirakovskaya E."/>
        </authorList>
    </citation>
    <scope>NUCLEOTIDE SEQUENCE</scope>
</reference>
<dbReference type="PANTHER" id="PTHR36115:SF4">
    <property type="entry name" value="MEMBRANE PROTEIN"/>
    <property type="match status" value="1"/>
</dbReference>
<dbReference type="InterPro" id="IPR011047">
    <property type="entry name" value="Quinoprotein_ADH-like_sf"/>
</dbReference>
<gene>
    <name evidence="9" type="ORF">MNBD_NITROSPINAE02-562</name>
</gene>
<evidence type="ECO:0000256" key="6">
    <source>
        <dbReference type="SAM" id="Phobius"/>
    </source>
</evidence>
<dbReference type="Pfam" id="PF13360">
    <property type="entry name" value="PQQ_2"/>
    <property type="match status" value="1"/>
</dbReference>
<dbReference type="Pfam" id="PF06271">
    <property type="entry name" value="RDD"/>
    <property type="match status" value="1"/>
</dbReference>
<evidence type="ECO:0000256" key="5">
    <source>
        <dbReference type="ARBA" id="ARBA00023136"/>
    </source>
</evidence>
<keyword evidence="2" id="KW-1003">Cell membrane</keyword>
<feature type="domain" description="RDD" evidence="7">
    <location>
        <begin position="348"/>
        <end position="450"/>
    </location>
</feature>
<dbReference type="GO" id="GO:0005886">
    <property type="term" value="C:plasma membrane"/>
    <property type="evidence" value="ECO:0007669"/>
    <property type="project" value="UniProtKB-SubCell"/>
</dbReference>
<dbReference type="InterPro" id="IPR051791">
    <property type="entry name" value="Pra-immunoreactive"/>
</dbReference>
<keyword evidence="3 6" id="KW-0812">Transmembrane</keyword>
<comment type="subcellular location">
    <subcellularLocation>
        <location evidence="1">Cell membrane</location>
        <topology evidence="1">Multi-pass membrane protein</topology>
    </subcellularLocation>
</comment>
<feature type="transmembrane region" description="Helical" evidence="6">
    <location>
        <begin position="346"/>
        <end position="379"/>
    </location>
</feature>
<feature type="transmembrane region" description="Helical" evidence="6">
    <location>
        <begin position="417"/>
        <end position="437"/>
    </location>
</feature>
<keyword evidence="5 6" id="KW-0472">Membrane</keyword>
<evidence type="ECO:0000259" key="8">
    <source>
        <dbReference type="Pfam" id="PF13360"/>
    </source>
</evidence>
<dbReference type="Gene3D" id="2.130.10.10">
    <property type="entry name" value="YVTN repeat-like/Quinoprotein amine dehydrogenase"/>
    <property type="match status" value="1"/>
</dbReference>
<name>A0A3B1BTI0_9ZZZZ</name>
<feature type="transmembrane region" description="Helical" evidence="6">
    <location>
        <begin position="464"/>
        <end position="481"/>
    </location>
</feature>
<dbReference type="AlphaFoldDB" id="A0A3B1BTI0"/>
<dbReference type="SUPFAM" id="SSF50998">
    <property type="entry name" value="Quinoprotein alcohol dehydrogenase-like"/>
    <property type="match status" value="1"/>
</dbReference>
<proteinExistence type="predicted"/>
<dbReference type="PANTHER" id="PTHR36115">
    <property type="entry name" value="PROLINE-RICH ANTIGEN HOMOLOG-RELATED"/>
    <property type="match status" value="1"/>
</dbReference>
<protein>
    <submittedName>
        <fullName evidence="9">Uncharacterized protein</fullName>
    </submittedName>
</protein>
<sequence>MHCPTCGFVNKSSAPESYCHGCGAVLKKPFIDPHGEALYAVDLKRVPMKRMVAAIVRGKGYIEKVMFAPFAVWSVLMRRVSRGPWVKPRYKGSVLRYVAVSLDKEPGIDKNRLRIVTDELGKSGFVPAMDRLCETYYPGAYQRIFVGETKKVYAVASFSSAMGKSDLQIVTILKGKRGLVSVSNAFPDFIEDPGSKTIYSSSSDTRTLINALAEVAPLRMRMVEGFGLRALLRGLGESHKRAFERAIKEKNLIPINEQSAISHTAEISGAPECAVHQGVIAIRRCALCGKPLCGQCQFDFEEREYCGGCLPEGADRSGDPPLDFSGEYTPAGFMTRASIRVAELSIFFWLALALFPAGSSAASIIVYQALVIAGFIAYFQTSVALWGATPMQRLAGLTVVDASGERLSVTSTIVRTGYLLLTLIMIAPALGYLPAIWDKYKRGWHDRISGALVVTDNAPMKEKAGAIILGLMIACGIYNYSPIYDFGTKIVFSTLQNLTPPGSVSLESVWSQRARKNSVLLDDEQVISISHGKLTALGRSTGLAIWSSPAPGIEMVSGSSAAKYYMAIEEMADMTRLHAIGKKNGKEAWRVELRGKLISGPLAYGDGVRLIAGRLVTAIDNNGQIVWSQKPVETPTAIYGAGENILVETRDGEARATYVYSQKEGKEVVKLDGLSPAAMVGDHKYLLTGEGGTSLLDLSTVKIAWSIPDRLSITDSVIRPGPVLHSLKSARRMSDGMRAYSYPDGCVYTGSFKKVVVLYCAREGTLNIANATTGASLAVMQSAPVFRTKFIGEDKGGYVLLTLQPIKELLVNANLFYLEYDNRTVTVFNVGHFREEPEIEYLKGEGLLFKSSTVVGLYKTPW</sequence>
<keyword evidence="4 6" id="KW-1133">Transmembrane helix</keyword>
<evidence type="ECO:0000256" key="1">
    <source>
        <dbReference type="ARBA" id="ARBA00004651"/>
    </source>
</evidence>
<feature type="domain" description="Pyrrolo-quinoline quinone repeat" evidence="8">
    <location>
        <begin position="531"/>
        <end position="672"/>
    </location>
</feature>
<evidence type="ECO:0000256" key="2">
    <source>
        <dbReference type="ARBA" id="ARBA00022475"/>
    </source>
</evidence>
<dbReference type="EMBL" id="UOGE01000027">
    <property type="protein sequence ID" value="VAX17831.1"/>
    <property type="molecule type" value="Genomic_DNA"/>
</dbReference>
<dbReference type="InterPro" id="IPR015943">
    <property type="entry name" value="WD40/YVTN_repeat-like_dom_sf"/>
</dbReference>